<protein>
    <submittedName>
        <fullName evidence="1">Uncharacterized protein</fullName>
    </submittedName>
</protein>
<reference evidence="1" key="1">
    <citation type="journal article" date="2021" name="Proc. Natl. Acad. Sci. U.S.A.">
        <title>A Catalog of Tens of Thousands of Viruses from Human Metagenomes Reveals Hidden Associations with Chronic Diseases.</title>
        <authorList>
            <person name="Tisza M.J."/>
            <person name="Buck C.B."/>
        </authorList>
    </citation>
    <scope>NUCLEOTIDE SEQUENCE</scope>
    <source>
        <strain evidence="1">CtDEu7</strain>
    </source>
</reference>
<name>A0A8S5MUK1_9VIRU</name>
<sequence>MCNTSLTNQHIKKKCEILGIKTAPQKSPQC</sequence>
<proteinExistence type="predicted"/>
<accession>A0A8S5MUK1</accession>
<organism evidence="1">
    <name type="scientific">Inoviridae sp. ctDEu7</name>
    <dbReference type="NCBI Taxonomy" id="2826759"/>
    <lineage>
        <taxon>Viruses</taxon>
        <taxon>Monodnaviria</taxon>
        <taxon>Loebvirae</taxon>
        <taxon>Hofneiviricota</taxon>
        <taxon>Faserviricetes</taxon>
        <taxon>Tubulavirales</taxon>
        <taxon>Inoviridae</taxon>
    </lineage>
</organism>
<evidence type="ECO:0000313" key="1">
    <source>
        <dbReference type="EMBL" id="DAD85824.1"/>
    </source>
</evidence>
<dbReference type="EMBL" id="BK014988">
    <property type="protein sequence ID" value="DAD85824.1"/>
    <property type="molecule type" value="Genomic_DNA"/>
</dbReference>